<feature type="region of interest" description="Disordered" evidence="1">
    <location>
        <begin position="1"/>
        <end position="25"/>
    </location>
</feature>
<comment type="caution">
    <text evidence="2">The sequence shown here is derived from an EMBL/GenBank/DDBJ whole genome shotgun (WGS) entry which is preliminary data.</text>
</comment>
<keyword evidence="2" id="KW-0695">RNA-directed DNA polymerase</keyword>
<protein>
    <submittedName>
        <fullName evidence="2">RNA-directed DNA polymerase from</fullName>
    </submittedName>
</protein>
<accession>A0AAV4HKK7</accession>
<proteinExistence type="predicted"/>
<dbReference type="PANTHER" id="PTHR19446">
    <property type="entry name" value="REVERSE TRANSCRIPTASES"/>
    <property type="match status" value="1"/>
</dbReference>
<gene>
    <name evidence="2" type="ORF">ElyMa_006356800</name>
</gene>
<dbReference type="GO" id="GO:0003964">
    <property type="term" value="F:RNA-directed DNA polymerase activity"/>
    <property type="evidence" value="ECO:0007669"/>
    <property type="project" value="UniProtKB-KW"/>
</dbReference>
<keyword evidence="2" id="KW-0808">Transferase</keyword>
<organism evidence="2 3">
    <name type="scientific">Elysia marginata</name>
    <dbReference type="NCBI Taxonomy" id="1093978"/>
    <lineage>
        <taxon>Eukaryota</taxon>
        <taxon>Metazoa</taxon>
        <taxon>Spiralia</taxon>
        <taxon>Lophotrochozoa</taxon>
        <taxon>Mollusca</taxon>
        <taxon>Gastropoda</taxon>
        <taxon>Heterobranchia</taxon>
        <taxon>Euthyneura</taxon>
        <taxon>Panpulmonata</taxon>
        <taxon>Sacoglossa</taxon>
        <taxon>Placobranchoidea</taxon>
        <taxon>Plakobranchidae</taxon>
        <taxon>Elysia</taxon>
    </lineage>
</organism>
<dbReference type="Proteomes" id="UP000762676">
    <property type="component" value="Unassembled WGS sequence"/>
</dbReference>
<name>A0AAV4HKK7_9GAST</name>
<sequence length="290" mass="32994">MNNSQATRINPTNGGPSAPDVTFASPRLAPSTTWTVISDSREEATKGDAERKAWLDQCELVRNIARDTKRTSWIKYIHTQNARMKPSDVWRTIKAMDRRGKRALKGAALMVNGQTITDSKKKALKFVQQYRDVADIRNSKVRLPRAECEARDIQPNRDRNLLRKVHQATKTKCRCEANGTCSKITWYELDAALSQLKNISSGDDDHNTMLQHLPPAGTDILLDMFNRVYKSGEYPEDWKKGTIIPTQKSGKDLSPMVSYRPIQLTSCTCKLFERIVKNRLDAIGWKRKTN</sequence>
<evidence type="ECO:0000256" key="1">
    <source>
        <dbReference type="SAM" id="MobiDB-lite"/>
    </source>
</evidence>
<keyword evidence="2" id="KW-0548">Nucleotidyltransferase</keyword>
<dbReference type="EMBL" id="BMAT01012758">
    <property type="protein sequence ID" value="GFR98722.1"/>
    <property type="molecule type" value="Genomic_DNA"/>
</dbReference>
<keyword evidence="3" id="KW-1185">Reference proteome</keyword>
<evidence type="ECO:0000313" key="3">
    <source>
        <dbReference type="Proteomes" id="UP000762676"/>
    </source>
</evidence>
<evidence type="ECO:0000313" key="2">
    <source>
        <dbReference type="EMBL" id="GFR98722.1"/>
    </source>
</evidence>
<feature type="compositionally biased region" description="Polar residues" evidence="1">
    <location>
        <begin position="1"/>
        <end position="15"/>
    </location>
</feature>
<dbReference type="AlphaFoldDB" id="A0AAV4HKK7"/>
<reference evidence="2 3" key="1">
    <citation type="journal article" date="2021" name="Elife">
        <title>Chloroplast acquisition without the gene transfer in kleptoplastic sea slugs, Plakobranchus ocellatus.</title>
        <authorList>
            <person name="Maeda T."/>
            <person name="Takahashi S."/>
            <person name="Yoshida T."/>
            <person name="Shimamura S."/>
            <person name="Takaki Y."/>
            <person name="Nagai Y."/>
            <person name="Toyoda A."/>
            <person name="Suzuki Y."/>
            <person name="Arimoto A."/>
            <person name="Ishii H."/>
            <person name="Satoh N."/>
            <person name="Nishiyama T."/>
            <person name="Hasebe M."/>
            <person name="Maruyama T."/>
            <person name="Minagawa J."/>
            <person name="Obokata J."/>
            <person name="Shigenobu S."/>
        </authorList>
    </citation>
    <scope>NUCLEOTIDE SEQUENCE [LARGE SCALE GENOMIC DNA]</scope>
</reference>